<comment type="caution">
    <text evidence="2">The sequence shown here is derived from an EMBL/GenBank/DDBJ whole genome shotgun (WGS) entry which is preliminary data.</text>
</comment>
<name>A0A3D6BUW4_9FLAO</name>
<dbReference type="Proteomes" id="UP000263268">
    <property type="component" value="Unassembled WGS sequence"/>
</dbReference>
<gene>
    <name evidence="2" type="ORF">DHV22_16235</name>
</gene>
<keyword evidence="1" id="KW-0732">Signal</keyword>
<proteinExistence type="predicted"/>
<sequence length="201" mass="23187">MKKLFFILFCLLFSNTFAQTNFILTVNNQSQEISLDTDYEFKVDGKAIQISVKEKDTLLYNDSFYNFKYSKKHKISKVKLDEGIEQIVLMTAVGSGIIIQKYDSFDPTMLQEMMLNEVTKESVYYGYTLERKDYDRTLKSGDELGVLKAELKYKGEFEIYEVSALGKKDEGILIMTMNLGGDEDNEGEEMINLLWNTLSVK</sequence>
<evidence type="ECO:0000313" key="2">
    <source>
        <dbReference type="EMBL" id="HCY83030.1"/>
    </source>
</evidence>
<feature type="chain" id="PRO_5017771980" evidence="1">
    <location>
        <begin position="19"/>
        <end position="201"/>
    </location>
</feature>
<accession>A0A3D6BUW4</accession>
<protein>
    <submittedName>
        <fullName evidence="2">Uncharacterized protein</fullName>
    </submittedName>
</protein>
<dbReference type="AlphaFoldDB" id="A0A3D6BUW4"/>
<organism evidence="2 3">
    <name type="scientific">Xanthomarina gelatinilytica</name>
    <dbReference type="NCBI Taxonomy" id="1137281"/>
    <lineage>
        <taxon>Bacteria</taxon>
        <taxon>Pseudomonadati</taxon>
        <taxon>Bacteroidota</taxon>
        <taxon>Flavobacteriia</taxon>
        <taxon>Flavobacteriales</taxon>
        <taxon>Flavobacteriaceae</taxon>
        <taxon>Xanthomarina</taxon>
    </lineage>
</organism>
<feature type="signal peptide" evidence="1">
    <location>
        <begin position="1"/>
        <end position="18"/>
    </location>
</feature>
<reference evidence="2 3" key="1">
    <citation type="journal article" date="2018" name="Nat. Biotechnol.">
        <title>A standardized bacterial taxonomy based on genome phylogeny substantially revises the tree of life.</title>
        <authorList>
            <person name="Parks D.H."/>
            <person name="Chuvochina M."/>
            <person name="Waite D.W."/>
            <person name="Rinke C."/>
            <person name="Skarshewski A."/>
            <person name="Chaumeil P.A."/>
            <person name="Hugenholtz P."/>
        </authorList>
    </citation>
    <scope>NUCLEOTIDE SEQUENCE [LARGE SCALE GENOMIC DNA]</scope>
    <source>
        <strain evidence="2">UBA10227</strain>
    </source>
</reference>
<evidence type="ECO:0000313" key="3">
    <source>
        <dbReference type="Proteomes" id="UP000263268"/>
    </source>
</evidence>
<evidence type="ECO:0000256" key="1">
    <source>
        <dbReference type="SAM" id="SignalP"/>
    </source>
</evidence>
<dbReference type="EMBL" id="DPRK01000261">
    <property type="protein sequence ID" value="HCY83030.1"/>
    <property type="molecule type" value="Genomic_DNA"/>
</dbReference>